<dbReference type="Proteomes" id="UP000237872">
    <property type="component" value="Unassembled WGS sequence"/>
</dbReference>
<evidence type="ECO:0000313" key="4">
    <source>
        <dbReference type="EMBL" id="PPU60469.1"/>
    </source>
</evidence>
<dbReference type="OrthoDB" id="5951452at2"/>
<dbReference type="Proteomes" id="UP001637990">
    <property type="component" value="Unassembled WGS sequence"/>
</dbReference>
<feature type="chain" id="PRO_5015543244" evidence="1">
    <location>
        <begin position="24"/>
        <end position="147"/>
    </location>
</feature>
<evidence type="ECO:0000313" key="3">
    <source>
        <dbReference type="EMBL" id="MFO3707087.1"/>
    </source>
</evidence>
<evidence type="ECO:0000313" key="5">
    <source>
        <dbReference type="Proteomes" id="UP000237872"/>
    </source>
</evidence>
<keyword evidence="6" id="KW-1185">Reference proteome</keyword>
<evidence type="ECO:0000256" key="1">
    <source>
        <dbReference type="SAM" id="SignalP"/>
    </source>
</evidence>
<feature type="domain" description="PepSY" evidence="2">
    <location>
        <begin position="8"/>
        <end position="84"/>
    </location>
</feature>
<dbReference type="EMBL" id="JBJGBS010000147">
    <property type="protein sequence ID" value="MFO3707087.1"/>
    <property type="molecule type" value="Genomic_DNA"/>
</dbReference>
<dbReference type="Pfam" id="PF13670">
    <property type="entry name" value="PepSY_2"/>
    <property type="match status" value="2"/>
</dbReference>
<feature type="domain" description="PepSY" evidence="2">
    <location>
        <begin position="91"/>
        <end position="143"/>
    </location>
</feature>
<dbReference type="InterPro" id="IPR025711">
    <property type="entry name" value="PepSY"/>
</dbReference>
<reference evidence="3 6" key="2">
    <citation type="submission" date="2024-11" db="EMBL/GenBank/DDBJ databases">
        <title>Genome sequencing of Xanthomonas codiaei.</title>
        <authorList>
            <person name="Studholme D.J."/>
        </authorList>
    </citation>
    <scope>NUCLEOTIDE SEQUENCE [LARGE SCALE GENOMIC DNA]</scope>
    <source>
        <strain evidence="3 6">NCPPB 4350</strain>
    </source>
</reference>
<reference evidence="4 5" key="1">
    <citation type="submission" date="2016-08" db="EMBL/GenBank/DDBJ databases">
        <authorList>
            <person name="Seilhamer J.J."/>
        </authorList>
    </citation>
    <scope>NUCLEOTIDE SEQUENCE [LARGE SCALE GENOMIC DNA]</scope>
    <source>
        <strain evidence="4 5">CFBP4690</strain>
    </source>
</reference>
<evidence type="ECO:0000259" key="2">
    <source>
        <dbReference type="Pfam" id="PF13670"/>
    </source>
</evidence>
<proteinExistence type="predicted"/>
<sequence>MAHRMMTTALIGALTLASQGAFAQDAAKPAKALTSTEVTSMLTAKGYTKVHDVKFEHGVWTADARSGDGKDVDVHIDPVTGRVYGDQTTSRLSEADVRAALSTGGYSDVHDLKFKDGLWKADAKRNGQEVELHVDPDDGHVVSVDGD</sequence>
<evidence type="ECO:0000313" key="6">
    <source>
        <dbReference type="Proteomes" id="UP001637990"/>
    </source>
</evidence>
<organism evidence="4 5">
    <name type="scientific">Xanthomonas codiaei</name>
    <dbReference type="NCBI Taxonomy" id="56463"/>
    <lineage>
        <taxon>Bacteria</taxon>
        <taxon>Pseudomonadati</taxon>
        <taxon>Pseudomonadota</taxon>
        <taxon>Gammaproteobacteria</taxon>
        <taxon>Lysobacterales</taxon>
        <taxon>Lysobacteraceae</taxon>
        <taxon>Xanthomonas</taxon>
    </lineage>
</organism>
<comment type="caution">
    <text evidence="4">The sequence shown here is derived from an EMBL/GenBank/DDBJ whole genome shotgun (WGS) entry which is preliminary data.</text>
</comment>
<feature type="signal peptide" evidence="1">
    <location>
        <begin position="1"/>
        <end position="23"/>
    </location>
</feature>
<dbReference type="AlphaFoldDB" id="A0A2S7CFW9"/>
<dbReference type="EMBL" id="MDEC01000029">
    <property type="protein sequence ID" value="PPU60469.1"/>
    <property type="molecule type" value="Genomic_DNA"/>
</dbReference>
<keyword evidence="1" id="KW-0732">Signal</keyword>
<protein>
    <submittedName>
        <fullName evidence="3">PepSY domain-containing protein</fullName>
    </submittedName>
    <submittedName>
        <fullName evidence="4">Peptidase propeptide and ypeb domain-containing protein</fullName>
    </submittedName>
</protein>
<accession>A0A2S7CFW9</accession>
<dbReference type="RefSeq" id="WP_146091951.1">
    <property type="nucleotide sequence ID" value="NZ_JBJGBS010000147.1"/>
</dbReference>
<name>A0A2S7CFW9_9XANT</name>
<gene>
    <name evidence="3" type="ORF">ACI6Q5_19435</name>
    <name evidence="4" type="ORF">XcodCFBP4690_17755</name>
</gene>